<evidence type="ECO:0000313" key="2">
    <source>
        <dbReference type="Proteomes" id="UP001596306"/>
    </source>
</evidence>
<gene>
    <name evidence="1" type="ORF">ACFQB0_13900</name>
</gene>
<dbReference type="Proteomes" id="UP001596306">
    <property type="component" value="Unassembled WGS sequence"/>
</dbReference>
<accession>A0ABW1VI79</accession>
<keyword evidence="2" id="KW-1185">Reference proteome</keyword>
<reference evidence="2" key="1">
    <citation type="journal article" date="2019" name="Int. J. Syst. Evol. Microbiol.">
        <title>The Global Catalogue of Microorganisms (GCM) 10K type strain sequencing project: providing services to taxonomists for standard genome sequencing and annotation.</title>
        <authorList>
            <consortium name="The Broad Institute Genomics Platform"/>
            <consortium name="The Broad Institute Genome Sequencing Center for Infectious Disease"/>
            <person name="Wu L."/>
            <person name="Ma J."/>
        </authorList>
    </citation>
    <scope>NUCLEOTIDE SEQUENCE [LARGE SCALE GENOMIC DNA]</scope>
    <source>
        <strain evidence="2">CCUG 43304</strain>
    </source>
</reference>
<proteinExistence type="predicted"/>
<evidence type="ECO:0000313" key="1">
    <source>
        <dbReference type="EMBL" id="MFC6357200.1"/>
    </source>
</evidence>
<dbReference type="EMBL" id="JBHSTP010000003">
    <property type="protein sequence ID" value="MFC6357200.1"/>
    <property type="molecule type" value="Genomic_DNA"/>
</dbReference>
<protein>
    <submittedName>
        <fullName evidence="1">Uncharacterized protein</fullName>
    </submittedName>
</protein>
<organism evidence="1 2">
    <name type="scientific">Luethyella okanaganae</name>
    <dbReference type="NCBI Taxonomy" id="69372"/>
    <lineage>
        <taxon>Bacteria</taxon>
        <taxon>Bacillati</taxon>
        <taxon>Actinomycetota</taxon>
        <taxon>Actinomycetes</taxon>
        <taxon>Micrococcales</taxon>
        <taxon>Microbacteriaceae</taxon>
        <taxon>Luethyella</taxon>
    </lineage>
</organism>
<comment type="caution">
    <text evidence="1">The sequence shown here is derived from an EMBL/GenBank/DDBJ whole genome shotgun (WGS) entry which is preliminary data.</text>
</comment>
<dbReference type="RefSeq" id="WP_386732772.1">
    <property type="nucleotide sequence ID" value="NZ_JBHSTP010000003.1"/>
</dbReference>
<sequence length="65" mass="6823">MTGAPFFDVSGGGVSTADKVFLSETDGRPGFFTVTVTQDAAFDGDSYDATVIELGRYCVAFVVSE</sequence>
<name>A0ABW1VI79_9MICO</name>